<feature type="region of interest" description="Disordered" evidence="1">
    <location>
        <begin position="584"/>
        <end position="614"/>
    </location>
</feature>
<reference evidence="2 3" key="2">
    <citation type="submission" date="2018-11" db="EMBL/GenBank/DDBJ databases">
        <authorList>
            <consortium name="Pathogen Informatics"/>
        </authorList>
    </citation>
    <scope>NUCLEOTIDE SEQUENCE [LARGE SCALE GENOMIC DNA]</scope>
    <source>
        <strain evidence="2 3">Egypt</strain>
    </source>
</reference>
<dbReference type="Proteomes" id="UP000272942">
    <property type="component" value="Unassembled WGS sequence"/>
</dbReference>
<proteinExistence type="predicted"/>
<feature type="region of interest" description="Disordered" evidence="1">
    <location>
        <begin position="801"/>
        <end position="829"/>
    </location>
</feature>
<dbReference type="WBParaSite" id="ECPE_0000906101-mRNA-1">
    <property type="protein sequence ID" value="ECPE_0000906101-mRNA-1"/>
    <property type="gene ID" value="ECPE_0000906101"/>
</dbReference>
<dbReference type="EMBL" id="UZAN01046818">
    <property type="protein sequence ID" value="VDP84635.1"/>
    <property type="molecule type" value="Genomic_DNA"/>
</dbReference>
<evidence type="ECO:0000313" key="3">
    <source>
        <dbReference type="Proteomes" id="UP000272942"/>
    </source>
</evidence>
<feature type="region of interest" description="Disordered" evidence="1">
    <location>
        <begin position="544"/>
        <end position="572"/>
    </location>
</feature>
<evidence type="ECO:0000256" key="1">
    <source>
        <dbReference type="SAM" id="MobiDB-lite"/>
    </source>
</evidence>
<evidence type="ECO:0000313" key="4">
    <source>
        <dbReference type="WBParaSite" id="ECPE_0000906101-mRNA-1"/>
    </source>
</evidence>
<feature type="region of interest" description="Disordered" evidence="1">
    <location>
        <begin position="366"/>
        <end position="399"/>
    </location>
</feature>
<reference evidence="4" key="1">
    <citation type="submission" date="2016-06" db="UniProtKB">
        <authorList>
            <consortium name="WormBaseParasite"/>
        </authorList>
    </citation>
    <scope>IDENTIFICATION</scope>
</reference>
<keyword evidence="3" id="KW-1185">Reference proteome</keyword>
<feature type="compositionally biased region" description="Polar residues" evidence="1">
    <location>
        <begin position="674"/>
        <end position="690"/>
    </location>
</feature>
<gene>
    <name evidence="2" type="ORF">ECPE_LOCUS9033</name>
</gene>
<protein>
    <submittedName>
        <fullName evidence="4">JmjC domain-containing protein</fullName>
    </submittedName>
</protein>
<dbReference type="AlphaFoldDB" id="A0A183APZ8"/>
<sequence length="829" mass="92458">MTTHQTLDHALQMIFPQSNEVGHGACKTGVHNQTNSSARGVSSHEQVNPLNQTGIHITKHINIIGLPRSKVQVNSWTSVVAEGEQPHEYNRGRITSESDSTPKFGMITTQSAGIINMQSMERAPTPIESVEFFPKPINQERRAREKQIISQPVYESIPNSYEKVRRLADDQQAEQAQSISVREDQAVGPLRQSSEEAFLGERLLKRDRDVVNPTSNVHLPDCILQKLITDSTIPDQLSNFAVSSKDVLQTGREIRNEKIPTNVERITRAPAPKMEDAIANSVISSTSELVIQPDNAIGQTVKRDPNLGYQSQEMFPKLANVPEFSGSVANVKFNPGNIFGLGEEIEIRSPEDLRNLYEVLCQNAKQKEKDSHEVGADKPQVRTSQQPNHSPMGVTSSTKYQEQPLAVDQPIITAQYQLDDKSTPLLKITDPSSTNAKLSETQRVRKTPRVPKKPIINQANVQSMTSSSVVKDDFKSKRRNTGIGGVIPEVKRDIDPPTIQYSQPLPKPPIVSHDRSLDLVESYEDSEYATELSELIPQPVVKPQSDINQNKHKQQPVTTPRATPVPMDIDQTKPMDAVGQMRLKPGRTTDGAHHKAITRSSLSHEVQGPSTQFHSGHVYSIPVLNQPHVQRSLSLPHSDDTMEGDKKYRLMRYTGVPHFRPTSQTQEPQPPKRISSNPQEHPSQGTSQIRITKETVNRRVHWDWKRDFTPGSGQMDVTGQEVGWASMNDAYEVHREVRLNTEGFTPPFSLGDAPQILINLDGQAGVQYNLDFDNSGNLRVGVRANGKTNNVANTPGINVKSEEEDEKTRKNGCMPIRRLFPKRNAPTTQ</sequence>
<feature type="compositionally biased region" description="Polar residues" evidence="1">
    <location>
        <begin position="430"/>
        <end position="441"/>
    </location>
</feature>
<organism evidence="4">
    <name type="scientific">Echinostoma caproni</name>
    <dbReference type="NCBI Taxonomy" id="27848"/>
    <lineage>
        <taxon>Eukaryota</taxon>
        <taxon>Metazoa</taxon>
        <taxon>Spiralia</taxon>
        <taxon>Lophotrochozoa</taxon>
        <taxon>Platyhelminthes</taxon>
        <taxon>Trematoda</taxon>
        <taxon>Digenea</taxon>
        <taxon>Plagiorchiida</taxon>
        <taxon>Echinostomata</taxon>
        <taxon>Echinostomatoidea</taxon>
        <taxon>Echinostomatidae</taxon>
        <taxon>Echinostoma</taxon>
    </lineage>
</organism>
<feature type="compositionally biased region" description="Polar residues" evidence="1">
    <location>
        <begin position="381"/>
        <end position="399"/>
    </location>
</feature>
<name>A0A183APZ8_9TREM</name>
<accession>A0A183APZ8</accession>
<feature type="compositionally biased region" description="Polar residues" evidence="1">
    <location>
        <begin position="598"/>
        <end position="614"/>
    </location>
</feature>
<feature type="region of interest" description="Disordered" evidence="1">
    <location>
        <begin position="424"/>
        <end position="443"/>
    </location>
</feature>
<feature type="region of interest" description="Disordered" evidence="1">
    <location>
        <begin position="657"/>
        <end position="693"/>
    </location>
</feature>
<evidence type="ECO:0000313" key="2">
    <source>
        <dbReference type="EMBL" id="VDP84635.1"/>
    </source>
</evidence>
<dbReference type="OrthoDB" id="6258032at2759"/>
<feature type="compositionally biased region" description="Basic and acidic residues" evidence="1">
    <location>
        <begin position="366"/>
        <end position="380"/>
    </location>
</feature>